<feature type="compositionally biased region" description="Basic and acidic residues" evidence="3">
    <location>
        <begin position="165"/>
        <end position="190"/>
    </location>
</feature>
<proteinExistence type="inferred from homology"/>
<evidence type="ECO:0000313" key="6">
    <source>
        <dbReference type="Proteomes" id="UP000703661"/>
    </source>
</evidence>
<dbReference type="Pfam" id="PF01248">
    <property type="entry name" value="Ribosomal_L7Ae"/>
    <property type="match status" value="1"/>
</dbReference>
<evidence type="ECO:0000313" key="5">
    <source>
        <dbReference type="EMBL" id="KAG0013074.1"/>
    </source>
</evidence>
<feature type="region of interest" description="Disordered" evidence="3">
    <location>
        <begin position="113"/>
        <end position="190"/>
    </location>
</feature>
<feature type="compositionally biased region" description="Basic residues" evidence="3">
    <location>
        <begin position="48"/>
        <end position="58"/>
    </location>
</feature>
<dbReference type="GO" id="GO:0005840">
    <property type="term" value="C:ribosome"/>
    <property type="evidence" value="ECO:0007669"/>
    <property type="project" value="UniProtKB-KW"/>
</dbReference>
<evidence type="ECO:0000256" key="1">
    <source>
        <dbReference type="ARBA" id="ARBA00007337"/>
    </source>
</evidence>
<keyword evidence="2" id="KW-0687">Ribonucleoprotein</keyword>
<gene>
    <name evidence="5" type="primary">RPL8B_2</name>
    <name evidence="5" type="ORF">BGZ80_011301</name>
</gene>
<feature type="region of interest" description="Disordered" evidence="3">
    <location>
        <begin position="38"/>
        <end position="58"/>
    </location>
</feature>
<dbReference type="AlphaFoldDB" id="A0A9P6MTM7"/>
<dbReference type="SUPFAM" id="SSF55315">
    <property type="entry name" value="L30e-like"/>
    <property type="match status" value="1"/>
</dbReference>
<feature type="compositionally biased region" description="Acidic residues" evidence="3">
    <location>
        <begin position="133"/>
        <end position="150"/>
    </location>
</feature>
<dbReference type="GO" id="GO:1990904">
    <property type="term" value="C:ribonucleoprotein complex"/>
    <property type="evidence" value="ECO:0007669"/>
    <property type="project" value="UniProtKB-KW"/>
</dbReference>
<comment type="caution">
    <text evidence="5">The sequence shown here is derived from an EMBL/GenBank/DDBJ whole genome shotgun (WGS) entry which is preliminary data.</text>
</comment>
<dbReference type="EMBL" id="JAAAID010000895">
    <property type="protein sequence ID" value="KAG0013074.1"/>
    <property type="molecule type" value="Genomic_DNA"/>
</dbReference>
<dbReference type="Gene3D" id="3.30.1330.30">
    <property type="match status" value="1"/>
</dbReference>
<dbReference type="InterPro" id="IPR004037">
    <property type="entry name" value="Ribosomal_eL8-like_CS"/>
</dbReference>
<feature type="domain" description="Ribosomal protein eL8/eL30/eS12/Gadd45" evidence="4">
    <location>
        <begin position="196"/>
        <end position="276"/>
    </location>
</feature>
<evidence type="ECO:0000259" key="4">
    <source>
        <dbReference type="Pfam" id="PF01248"/>
    </source>
</evidence>
<accession>A0A9P6MTM7</accession>
<dbReference type="Proteomes" id="UP000703661">
    <property type="component" value="Unassembled WGS sequence"/>
</dbReference>
<organism evidence="5 6">
    <name type="scientific">Entomortierella chlamydospora</name>
    <dbReference type="NCBI Taxonomy" id="101097"/>
    <lineage>
        <taxon>Eukaryota</taxon>
        <taxon>Fungi</taxon>
        <taxon>Fungi incertae sedis</taxon>
        <taxon>Mucoromycota</taxon>
        <taxon>Mortierellomycotina</taxon>
        <taxon>Mortierellomycetes</taxon>
        <taxon>Mortierellales</taxon>
        <taxon>Mortierellaceae</taxon>
        <taxon>Entomortierella</taxon>
    </lineage>
</organism>
<comment type="similarity">
    <text evidence="1">Belongs to the eukaryotic ribosomal protein eL8 family.</text>
</comment>
<name>A0A9P6MTM7_9FUNG</name>
<keyword evidence="5" id="KW-0689">Ribosomal protein</keyword>
<keyword evidence="6" id="KW-1185">Reference proteome</keyword>
<dbReference type="InterPro" id="IPR018492">
    <property type="entry name" value="Ribosomal_eL8/Nhp2"/>
</dbReference>
<dbReference type="InterPro" id="IPR029064">
    <property type="entry name" value="Ribosomal_eL30-like_sf"/>
</dbReference>
<reference evidence="5" key="1">
    <citation type="journal article" date="2020" name="Fungal Divers.">
        <title>Resolving the Mortierellaceae phylogeny through synthesis of multi-gene phylogenetics and phylogenomics.</title>
        <authorList>
            <person name="Vandepol N."/>
            <person name="Liber J."/>
            <person name="Desiro A."/>
            <person name="Na H."/>
            <person name="Kennedy M."/>
            <person name="Barry K."/>
            <person name="Grigoriev I.V."/>
            <person name="Miller A.N."/>
            <person name="O'Donnell K."/>
            <person name="Stajich J.E."/>
            <person name="Bonito G."/>
        </authorList>
    </citation>
    <scope>NUCLEOTIDE SEQUENCE</scope>
    <source>
        <strain evidence="5">NRRL 2769</strain>
    </source>
</reference>
<dbReference type="PROSITE" id="PS01082">
    <property type="entry name" value="RIBOSOMAL_L7AE"/>
    <property type="match status" value="1"/>
</dbReference>
<dbReference type="GO" id="GO:0042254">
    <property type="term" value="P:ribosome biogenesis"/>
    <property type="evidence" value="ECO:0007669"/>
    <property type="project" value="InterPro"/>
</dbReference>
<dbReference type="PRINTS" id="PR00881">
    <property type="entry name" value="L7ARS6FAMILY"/>
</dbReference>
<sequence length="330" mass="37610">GRAKKSAVRKTKCSNPYSAFAEKGAQAFRSIHAMTETASGTAEVNKTKSSKRRSKRIKKFDDFVKQQELRKKKEERIWKEDPFLSRRRLRRQSLDKKITKRLLKFAAKYRPETRAMRKKRQELKRNSAGFQEVESDNGNEDSSDDEDSSDNEGNCSAEGSNYYEDAIRNKDGEDDKDKNDKPNETDAANKEDTSGRVYVLKFGLNHVAALIQEKKAKLVLIADDASPPETAEWVSSLCRKGGIPYCLLNGKTRLGNLVHKRQVPVIAFSEVRPSDKIEFDAFLKEIKDHNAELKESTKDKEFKYTGLPGFRAQLMNSLIGGPFQSLDHFY</sequence>
<protein>
    <submittedName>
        <fullName evidence="5">60S ribosomal protein L8B</fullName>
    </submittedName>
</protein>
<feature type="non-terminal residue" evidence="5">
    <location>
        <position position="1"/>
    </location>
</feature>
<evidence type="ECO:0000256" key="3">
    <source>
        <dbReference type="SAM" id="MobiDB-lite"/>
    </source>
</evidence>
<evidence type="ECO:0000256" key="2">
    <source>
        <dbReference type="ARBA" id="ARBA00023274"/>
    </source>
</evidence>
<dbReference type="InterPro" id="IPR004038">
    <property type="entry name" value="Ribosomal_eL8/eL30/eS12/Gad45"/>
</dbReference>